<evidence type="ECO:0000256" key="1">
    <source>
        <dbReference type="SAM" id="MobiDB-lite"/>
    </source>
</evidence>
<dbReference type="Pfam" id="PF06314">
    <property type="entry name" value="ADC"/>
    <property type="match status" value="1"/>
</dbReference>
<proteinExistence type="predicted"/>
<keyword evidence="3" id="KW-1185">Reference proteome</keyword>
<name>A0ABV8FA95_9ACTN</name>
<dbReference type="RefSeq" id="WP_352016294.1">
    <property type="nucleotide sequence ID" value="NZ_JBHSBC010000035.1"/>
</dbReference>
<dbReference type="EMBL" id="JBHSBC010000035">
    <property type="protein sequence ID" value="MFC3984514.1"/>
    <property type="molecule type" value="Genomic_DNA"/>
</dbReference>
<evidence type="ECO:0000313" key="3">
    <source>
        <dbReference type="Proteomes" id="UP001595698"/>
    </source>
</evidence>
<evidence type="ECO:0000313" key="2">
    <source>
        <dbReference type="EMBL" id="MFC3984514.1"/>
    </source>
</evidence>
<accession>A0ABV8FA95</accession>
<gene>
    <name evidence="2" type="primary">mppR</name>
    <name evidence="2" type="ORF">ACFOYY_30565</name>
</gene>
<dbReference type="Proteomes" id="UP001595698">
    <property type="component" value="Unassembled WGS sequence"/>
</dbReference>
<dbReference type="InterPro" id="IPR010451">
    <property type="entry name" value="Acetoacetate_decarboxylase"/>
</dbReference>
<dbReference type="SUPFAM" id="SSF160104">
    <property type="entry name" value="Acetoacetate decarboxylase-like"/>
    <property type="match status" value="1"/>
</dbReference>
<protein>
    <submittedName>
        <fullName evidence="2">Enduracididine biosynthesis enzyme MppR</fullName>
    </submittedName>
</protein>
<feature type="region of interest" description="Disordered" evidence="1">
    <location>
        <begin position="1"/>
        <end position="27"/>
    </location>
</feature>
<dbReference type="InterPro" id="IPR031022">
    <property type="entry name" value="Endura_MppR"/>
</dbReference>
<dbReference type="InterPro" id="IPR023375">
    <property type="entry name" value="ADC_dom_sf"/>
</dbReference>
<organism evidence="2 3">
    <name type="scientific">Streptosporangium jomthongense</name>
    <dbReference type="NCBI Taxonomy" id="1193683"/>
    <lineage>
        <taxon>Bacteria</taxon>
        <taxon>Bacillati</taxon>
        <taxon>Actinomycetota</taxon>
        <taxon>Actinomycetes</taxon>
        <taxon>Streptosporangiales</taxon>
        <taxon>Streptosporangiaceae</taxon>
        <taxon>Streptosporangium</taxon>
    </lineage>
</organism>
<dbReference type="Gene3D" id="2.40.400.10">
    <property type="entry name" value="Acetoacetate decarboxylase-like"/>
    <property type="match status" value="1"/>
</dbReference>
<reference evidence="3" key="1">
    <citation type="journal article" date="2019" name="Int. J. Syst. Evol. Microbiol.">
        <title>The Global Catalogue of Microorganisms (GCM) 10K type strain sequencing project: providing services to taxonomists for standard genome sequencing and annotation.</title>
        <authorList>
            <consortium name="The Broad Institute Genomics Platform"/>
            <consortium name="The Broad Institute Genome Sequencing Center for Infectious Disease"/>
            <person name="Wu L."/>
            <person name="Ma J."/>
        </authorList>
    </citation>
    <scope>NUCLEOTIDE SEQUENCE [LARGE SCALE GENOMIC DNA]</scope>
    <source>
        <strain evidence="3">TBRC 7912</strain>
    </source>
</reference>
<comment type="caution">
    <text evidence="2">The sequence shown here is derived from an EMBL/GenBank/DDBJ whole genome shotgun (WGS) entry which is preliminary data.</text>
</comment>
<dbReference type="NCBIfam" id="TIGR04460">
    <property type="entry name" value="endura_MppR"/>
    <property type="match status" value="1"/>
</dbReference>
<sequence length="274" mass="29380">MTTSPPAPPALRTGEPHGYTLPLSPSGRSSMITKPPWHFSGDVIMVDYRVDPDAAAGFLPPELTLGPDPGAAAAVFAEWQWCSDDGAELADPGRCGFTEFLILIACAYRGRRLARCPYAWVDKAVPLVRGWIQGMPKQFGEVHQIRPVRVGRAGPRLAPGGRFDATLSSGGRRVAEASVTVESTAAEPPLLHTVPLVHTRFFPAWLPSEEPLSQLVVSEVSGVEFSELWTGRATLSFPDVASSDLAALAPVEVGNGYVFSYAETLHHGKPLETA</sequence>